<dbReference type="GO" id="GO:0006412">
    <property type="term" value="P:translation"/>
    <property type="evidence" value="ECO:0007669"/>
    <property type="project" value="InterPro"/>
</dbReference>
<dbReference type="GO" id="GO:0005840">
    <property type="term" value="C:ribosome"/>
    <property type="evidence" value="ECO:0007669"/>
    <property type="project" value="UniProtKB-KW"/>
</dbReference>
<gene>
    <name evidence="4" type="ORF">S03H2_44515</name>
</gene>
<evidence type="ECO:0000256" key="1">
    <source>
        <dbReference type="ARBA" id="ARBA00007698"/>
    </source>
</evidence>
<evidence type="ECO:0000256" key="2">
    <source>
        <dbReference type="ARBA" id="ARBA00022980"/>
    </source>
</evidence>
<sequence>ISYNKFIRGLKIAEVEINRKMLAELAVRNHEAFVSVVKVAKEGLN</sequence>
<dbReference type="Pfam" id="PF00453">
    <property type="entry name" value="Ribosomal_L20"/>
    <property type="match status" value="1"/>
</dbReference>
<dbReference type="InterPro" id="IPR005813">
    <property type="entry name" value="Ribosomal_bL20"/>
</dbReference>
<comment type="similarity">
    <text evidence="1">Belongs to the bacterial ribosomal protein bL20 family.</text>
</comment>
<dbReference type="SUPFAM" id="SSF74731">
    <property type="entry name" value="Ribosomal protein L20"/>
    <property type="match status" value="1"/>
</dbReference>
<accession>X1J211</accession>
<evidence type="ECO:0000313" key="4">
    <source>
        <dbReference type="EMBL" id="GAH63823.1"/>
    </source>
</evidence>
<evidence type="ECO:0008006" key="5">
    <source>
        <dbReference type="Google" id="ProtNLM"/>
    </source>
</evidence>
<keyword evidence="2" id="KW-0689">Ribosomal protein</keyword>
<name>X1J211_9ZZZZ</name>
<organism evidence="4">
    <name type="scientific">marine sediment metagenome</name>
    <dbReference type="NCBI Taxonomy" id="412755"/>
    <lineage>
        <taxon>unclassified sequences</taxon>
        <taxon>metagenomes</taxon>
        <taxon>ecological metagenomes</taxon>
    </lineage>
</organism>
<dbReference type="EMBL" id="BARU01027837">
    <property type="protein sequence ID" value="GAH63823.1"/>
    <property type="molecule type" value="Genomic_DNA"/>
</dbReference>
<reference evidence="4" key="1">
    <citation type="journal article" date="2014" name="Front. Microbiol.">
        <title>High frequency of phylogenetically diverse reductive dehalogenase-homologous genes in deep subseafloor sedimentary metagenomes.</title>
        <authorList>
            <person name="Kawai M."/>
            <person name="Futagami T."/>
            <person name="Toyoda A."/>
            <person name="Takaki Y."/>
            <person name="Nishi S."/>
            <person name="Hori S."/>
            <person name="Arai W."/>
            <person name="Tsubouchi T."/>
            <person name="Morono Y."/>
            <person name="Uchiyama I."/>
            <person name="Ito T."/>
            <person name="Fujiyama A."/>
            <person name="Inagaki F."/>
            <person name="Takami H."/>
        </authorList>
    </citation>
    <scope>NUCLEOTIDE SEQUENCE</scope>
    <source>
        <strain evidence="4">Expedition CK06-06</strain>
    </source>
</reference>
<dbReference type="GO" id="GO:0003735">
    <property type="term" value="F:structural constituent of ribosome"/>
    <property type="evidence" value="ECO:0007669"/>
    <property type="project" value="InterPro"/>
</dbReference>
<dbReference type="GO" id="GO:0019843">
    <property type="term" value="F:rRNA binding"/>
    <property type="evidence" value="ECO:0007669"/>
    <property type="project" value="InterPro"/>
</dbReference>
<dbReference type="GO" id="GO:1990904">
    <property type="term" value="C:ribonucleoprotein complex"/>
    <property type="evidence" value="ECO:0007669"/>
    <property type="project" value="UniProtKB-KW"/>
</dbReference>
<feature type="non-terminal residue" evidence="4">
    <location>
        <position position="1"/>
    </location>
</feature>
<evidence type="ECO:0000256" key="3">
    <source>
        <dbReference type="ARBA" id="ARBA00023274"/>
    </source>
</evidence>
<comment type="caution">
    <text evidence="4">The sequence shown here is derived from an EMBL/GenBank/DDBJ whole genome shotgun (WGS) entry which is preliminary data.</text>
</comment>
<dbReference type="InterPro" id="IPR035566">
    <property type="entry name" value="Ribosomal_protein_bL20_C"/>
</dbReference>
<dbReference type="Gene3D" id="1.10.1900.20">
    <property type="entry name" value="Ribosomal protein L20"/>
    <property type="match status" value="1"/>
</dbReference>
<protein>
    <recommendedName>
        <fullName evidence="5">50S ribosomal protein L20</fullName>
    </recommendedName>
</protein>
<proteinExistence type="inferred from homology"/>
<keyword evidence="3" id="KW-0687">Ribonucleoprotein</keyword>
<dbReference type="AlphaFoldDB" id="X1J211"/>